<evidence type="ECO:0000259" key="14">
    <source>
        <dbReference type="Pfam" id="PF01729"/>
    </source>
</evidence>
<feature type="binding site" evidence="13">
    <location>
        <begin position="137"/>
        <end position="139"/>
    </location>
    <ligand>
        <name>substrate</name>
    </ligand>
</feature>
<feature type="binding site" evidence="13">
    <location>
        <position position="202"/>
    </location>
    <ligand>
        <name>substrate</name>
    </ligand>
</feature>
<dbReference type="GO" id="GO:0034213">
    <property type="term" value="P:quinolinate catabolic process"/>
    <property type="evidence" value="ECO:0007669"/>
    <property type="project" value="TreeGrafter"/>
</dbReference>
<evidence type="ECO:0000256" key="5">
    <source>
        <dbReference type="ARBA" id="ARBA00011944"/>
    </source>
</evidence>
<keyword evidence="7 12" id="KW-0328">Glycosyltransferase</keyword>
<feature type="binding site" evidence="13">
    <location>
        <position position="161"/>
    </location>
    <ligand>
        <name>substrate</name>
    </ligand>
</feature>
<comment type="pathway">
    <text evidence="2">Cofactor biosynthesis; NAD(+) biosynthesis; nicotinate D-ribonucleotide from quinolinate: step 1/1.</text>
</comment>
<comment type="similarity">
    <text evidence="3 12">Belongs to the NadC/ModD family.</text>
</comment>
<feature type="domain" description="Quinolinate phosphoribosyl transferase C-terminal" evidence="14">
    <location>
        <begin position="117"/>
        <end position="285"/>
    </location>
</feature>
<dbReference type="NCBIfam" id="TIGR00078">
    <property type="entry name" value="nadC"/>
    <property type="match status" value="1"/>
</dbReference>
<evidence type="ECO:0000256" key="4">
    <source>
        <dbReference type="ARBA" id="ARBA00011218"/>
    </source>
</evidence>
<evidence type="ECO:0000259" key="15">
    <source>
        <dbReference type="Pfam" id="PF02749"/>
    </source>
</evidence>
<organism evidence="16">
    <name type="scientific">candidate division WOR-3 bacterium</name>
    <dbReference type="NCBI Taxonomy" id="2052148"/>
    <lineage>
        <taxon>Bacteria</taxon>
        <taxon>Bacteria division WOR-3</taxon>
    </lineage>
</organism>
<dbReference type="EC" id="2.4.2.19" evidence="5"/>
<dbReference type="Gene3D" id="3.20.20.70">
    <property type="entry name" value="Aldolase class I"/>
    <property type="match status" value="1"/>
</dbReference>
<reference evidence="16" key="1">
    <citation type="journal article" date="2020" name="mSystems">
        <title>Genome- and Community-Level Interaction Insights into Carbon Utilization and Element Cycling Functions of Hydrothermarchaeota in Hydrothermal Sediment.</title>
        <authorList>
            <person name="Zhou Z."/>
            <person name="Liu Y."/>
            <person name="Xu W."/>
            <person name="Pan J."/>
            <person name="Luo Z.H."/>
            <person name="Li M."/>
        </authorList>
    </citation>
    <scope>NUCLEOTIDE SEQUENCE [LARGE SCALE GENOMIC DNA]</scope>
    <source>
        <strain evidence="16">SpSt-774</strain>
    </source>
</reference>
<evidence type="ECO:0000256" key="2">
    <source>
        <dbReference type="ARBA" id="ARBA00004893"/>
    </source>
</evidence>
<dbReference type="InterPro" id="IPR002638">
    <property type="entry name" value="Quinolinate_PRibosylTrfase_C"/>
</dbReference>
<dbReference type="InterPro" id="IPR013785">
    <property type="entry name" value="Aldolase_TIM"/>
</dbReference>
<keyword evidence="6" id="KW-0662">Pyridine nucleotide biosynthesis</keyword>
<comment type="caution">
    <text evidence="16">The sequence shown here is derived from an EMBL/GenBank/DDBJ whole genome shotgun (WGS) entry which is preliminary data.</text>
</comment>
<gene>
    <name evidence="16" type="primary">nadC</name>
    <name evidence="16" type="ORF">ENV60_09995</name>
</gene>
<feature type="binding site" evidence="13">
    <location>
        <position position="171"/>
    </location>
    <ligand>
        <name>substrate</name>
    </ligand>
</feature>
<comment type="catalytic activity">
    <reaction evidence="10">
        <text>nicotinate beta-D-ribonucleotide + CO2 + diphosphate = quinolinate + 5-phospho-alpha-D-ribose 1-diphosphate + 2 H(+)</text>
        <dbReference type="Rhea" id="RHEA:12733"/>
        <dbReference type="ChEBI" id="CHEBI:15378"/>
        <dbReference type="ChEBI" id="CHEBI:16526"/>
        <dbReference type="ChEBI" id="CHEBI:29959"/>
        <dbReference type="ChEBI" id="CHEBI:33019"/>
        <dbReference type="ChEBI" id="CHEBI:57502"/>
        <dbReference type="ChEBI" id="CHEBI:58017"/>
        <dbReference type="EC" id="2.4.2.19"/>
    </reaction>
</comment>
<dbReference type="PANTHER" id="PTHR32179">
    <property type="entry name" value="NICOTINATE-NUCLEOTIDE PYROPHOSPHORYLASE [CARBOXYLATING]"/>
    <property type="match status" value="1"/>
</dbReference>
<feature type="binding site" evidence="13">
    <location>
        <position position="223"/>
    </location>
    <ligand>
        <name>substrate</name>
    </ligand>
</feature>
<feature type="binding site" evidence="13">
    <location>
        <begin position="249"/>
        <end position="251"/>
    </location>
    <ligand>
        <name>substrate</name>
    </ligand>
</feature>
<proteinExistence type="inferred from homology"/>
<dbReference type="Pfam" id="PF02749">
    <property type="entry name" value="QRPTase_N"/>
    <property type="match status" value="1"/>
</dbReference>
<dbReference type="PIRSF" id="PIRSF006250">
    <property type="entry name" value="NadC_ModD"/>
    <property type="match status" value="1"/>
</dbReference>
<name>A0A7C4TDU4_UNCW3</name>
<evidence type="ECO:0000313" key="16">
    <source>
        <dbReference type="EMBL" id="HGV98606.1"/>
    </source>
</evidence>
<dbReference type="EMBL" id="DTGZ01000190">
    <property type="protein sequence ID" value="HGV98606.1"/>
    <property type="molecule type" value="Genomic_DNA"/>
</dbReference>
<dbReference type="GO" id="GO:0004514">
    <property type="term" value="F:nicotinate-nucleotide diphosphorylase (carboxylating) activity"/>
    <property type="evidence" value="ECO:0007669"/>
    <property type="project" value="UniProtKB-EC"/>
</dbReference>
<dbReference type="InterPro" id="IPR036068">
    <property type="entry name" value="Nicotinate_pribotase-like_C"/>
</dbReference>
<dbReference type="InterPro" id="IPR004393">
    <property type="entry name" value="NadC"/>
</dbReference>
<evidence type="ECO:0000256" key="10">
    <source>
        <dbReference type="ARBA" id="ARBA00047445"/>
    </source>
</evidence>
<comment type="function">
    <text evidence="1">Involved in the catabolism of quinolinic acid (QA).</text>
</comment>
<dbReference type="FunFam" id="3.90.1170.20:FF:000001">
    <property type="entry name" value="Nicotinate-nucleotide diphosphorylase (Carboxylating)"/>
    <property type="match status" value="1"/>
</dbReference>
<dbReference type="UniPathway" id="UPA00253">
    <property type="reaction ID" value="UER00331"/>
</dbReference>
<protein>
    <recommendedName>
        <fullName evidence="11">Probable nicotinate-nucleotide pyrophosphorylase [carboxylating]</fullName>
        <ecNumber evidence="5">2.4.2.19</ecNumber>
    </recommendedName>
    <alternativeName>
        <fullName evidence="9">Quinolinate phosphoribosyltransferase [decarboxylating]</fullName>
    </alternativeName>
</protein>
<evidence type="ECO:0000256" key="12">
    <source>
        <dbReference type="PIRNR" id="PIRNR006250"/>
    </source>
</evidence>
<comment type="subunit">
    <text evidence="4">Hexamer formed by 3 homodimers.</text>
</comment>
<evidence type="ECO:0000256" key="9">
    <source>
        <dbReference type="ARBA" id="ARBA00033102"/>
    </source>
</evidence>
<dbReference type="InterPro" id="IPR027277">
    <property type="entry name" value="NadC/ModD"/>
</dbReference>
<evidence type="ECO:0000256" key="11">
    <source>
        <dbReference type="ARBA" id="ARBA00069173"/>
    </source>
</evidence>
<feature type="binding site" evidence="13">
    <location>
        <position position="105"/>
    </location>
    <ligand>
        <name>substrate</name>
    </ligand>
</feature>
<dbReference type="AlphaFoldDB" id="A0A7C4TDU4"/>
<dbReference type="FunFam" id="3.20.20.70:FF:000030">
    <property type="entry name" value="Nicotinate-nucleotide pyrophosphorylase, carboxylating"/>
    <property type="match status" value="1"/>
</dbReference>
<accession>A0A7C4TDU4</accession>
<evidence type="ECO:0000256" key="3">
    <source>
        <dbReference type="ARBA" id="ARBA00009400"/>
    </source>
</evidence>
<evidence type="ECO:0000256" key="6">
    <source>
        <dbReference type="ARBA" id="ARBA00022642"/>
    </source>
</evidence>
<dbReference type="Pfam" id="PF01729">
    <property type="entry name" value="QRPTase_C"/>
    <property type="match status" value="1"/>
</dbReference>
<feature type="domain" description="Quinolinate phosphoribosyl transferase N-terminal" evidence="15">
    <location>
        <begin position="30"/>
        <end position="115"/>
    </location>
</feature>
<evidence type="ECO:0000256" key="7">
    <source>
        <dbReference type="ARBA" id="ARBA00022676"/>
    </source>
</evidence>
<dbReference type="GO" id="GO:0005737">
    <property type="term" value="C:cytoplasm"/>
    <property type="evidence" value="ECO:0007669"/>
    <property type="project" value="TreeGrafter"/>
</dbReference>
<dbReference type="SUPFAM" id="SSF51690">
    <property type="entry name" value="Nicotinate/Quinolinate PRTase C-terminal domain-like"/>
    <property type="match status" value="1"/>
</dbReference>
<dbReference type="InterPro" id="IPR037128">
    <property type="entry name" value="Quinolinate_PRibosylTase_N_sf"/>
</dbReference>
<evidence type="ECO:0000256" key="13">
    <source>
        <dbReference type="PIRSR" id="PIRSR006250-1"/>
    </source>
</evidence>
<dbReference type="SUPFAM" id="SSF54675">
    <property type="entry name" value="Nicotinate/Quinolinate PRTase N-terminal domain-like"/>
    <property type="match status" value="1"/>
</dbReference>
<sequence>MGLVLRKSSFEKKVRKIVRSALKEDLGRGDITTDAIVPAGAKVLGIIFPKEEGILCGINIARIVFEEVDKKIDFEAKMQDGDEFSLGMTIATIIGPAGSCLKAERTALNFLQQLSGIATLTHKFVRAVGDRIKIMDTRKTTPGLRILEKYAVKVGGGYNHRFGLYDMVLIKDNHIEIAGSITNAVNAVRINSKKKRLFIEVEVKTMDELREAIELGVNRVMLDNMNLEQIGQAIKLVRESKKKMEIEVSGGINLGNITKYAELDIDCISIGALTHSAPAIDIALKMKPIS</sequence>
<keyword evidence="8 12" id="KW-0808">Transferase</keyword>
<dbReference type="PANTHER" id="PTHR32179:SF3">
    <property type="entry name" value="NICOTINATE-NUCLEOTIDE PYROPHOSPHORYLASE [CARBOXYLATING]"/>
    <property type="match status" value="1"/>
</dbReference>
<dbReference type="CDD" id="cd01572">
    <property type="entry name" value="QPRTase"/>
    <property type="match status" value="1"/>
</dbReference>
<evidence type="ECO:0000256" key="8">
    <source>
        <dbReference type="ARBA" id="ARBA00022679"/>
    </source>
</evidence>
<dbReference type="InterPro" id="IPR022412">
    <property type="entry name" value="Quinolinate_PRibosylTrfase_N"/>
</dbReference>
<dbReference type="GO" id="GO:0009435">
    <property type="term" value="P:NAD+ biosynthetic process"/>
    <property type="evidence" value="ECO:0007669"/>
    <property type="project" value="UniProtKB-UniPathway"/>
</dbReference>
<dbReference type="Gene3D" id="3.90.1170.20">
    <property type="entry name" value="Quinolinate phosphoribosyl transferase, N-terminal domain"/>
    <property type="match status" value="1"/>
</dbReference>
<evidence type="ECO:0000256" key="1">
    <source>
        <dbReference type="ARBA" id="ARBA00003237"/>
    </source>
</evidence>
<feature type="binding site" evidence="13">
    <location>
        <begin position="270"/>
        <end position="272"/>
    </location>
    <ligand>
        <name>substrate</name>
    </ligand>
</feature>